<evidence type="ECO:0000256" key="1">
    <source>
        <dbReference type="ARBA" id="ARBA00007125"/>
    </source>
</evidence>
<dbReference type="Gene3D" id="3.30.420.40">
    <property type="match status" value="1"/>
</dbReference>
<comment type="similarity">
    <text evidence="1">Belongs to the GppA/Ppx family.</text>
</comment>
<organism evidence="4 5">
    <name type="scientific">Paenibacillus graminis</name>
    <dbReference type="NCBI Taxonomy" id="189425"/>
    <lineage>
        <taxon>Bacteria</taxon>
        <taxon>Bacillati</taxon>
        <taxon>Bacillota</taxon>
        <taxon>Bacilli</taxon>
        <taxon>Bacillales</taxon>
        <taxon>Paenibacillaceae</taxon>
        <taxon>Paenibacillus</taxon>
    </lineage>
</organism>
<dbReference type="GO" id="GO:0006357">
    <property type="term" value="P:regulation of transcription by RNA polymerase II"/>
    <property type="evidence" value="ECO:0007669"/>
    <property type="project" value="TreeGrafter"/>
</dbReference>
<keyword evidence="5" id="KW-1185">Reference proteome</keyword>
<dbReference type="InterPro" id="IPR050273">
    <property type="entry name" value="GppA/Ppx_hydrolase"/>
</dbReference>
<name>A0A089M5T6_9BACL</name>
<sequence length="509" mass="57142">MRDDLCRIGIIDIGSNSIRLVIYDTTPEGGYKIIKECKYSARLSEKITKDGRLERKDMDTIVPVLHQFKEICSEFEVDNIRAGATAAIRNAANSTEIVSYLSEASEIHIEVISGHQEAYFGFLGVINAFDVQDGFVIDIGGGSTEITLFRGRRYQQSISFPFGAVNTNLMFSHHGNWNSDQVRKLQAYVTGRLVEHDWLNSGPGLPLFGLGGTLRSLGKLDQKTRDYSLQNSHGYTLFSETIDKFMETLPSIPYEKRKDLDGLSKSRGDIIVSGLIIFHTVYRYIGASRAVISGEGLREGMLHDLLDPGQPVRDSALAFSLNTIIRFDIRTSKRHLDHIYKLALSLFEAFDTEGDRDEQRMLIYVSIMLHRTGSNINYYQSKRHTRYWLMNSPIRGLTHRQLILGALIASYSTKSRKQKLSQTHKDILLASDEEWIHKLGTLVQLSIALDSTEIGIVSGLEARLHGNTLDLELQGAGELLIGLEDIENALKAFRNVWGLKVKLGFPSNA</sequence>
<dbReference type="SUPFAM" id="SSF109604">
    <property type="entry name" value="HD-domain/PDEase-like"/>
    <property type="match status" value="1"/>
</dbReference>
<accession>A0A089M5T6</accession>
<evidence type="ECO:0000259" key="2">
    <source>
        <dbReference type="Pfam" id="PF02541"/>
    </source>
</evidence>
<dbReference type="eggNOG" id="COG0248">
    <property type="taxonomic scope" value="Bacteria"/>
</dbReference>
<dbReference type="Gene3D" id="3.30.420.150">
    <property type="entry name" value="Exopolyphosphatase. Domain 2"/>
    <property type="match status" value="1"/>
</dbReference>
<dbReference type="AlphaFoldDB" id="A0A089M5T6"/>
<dbReference type="KEGG" id="pgm:PGRAT_17150"/>
<dbReference type="EMBL" id="CP009287">
    <property type="protein sequence ID" value="AIQ69161.1"/>
    <property type="molecule type" value="Genomic_DNA"/>
</dbReference>
<dbReference type="SUPFAM" id="SSF53067">
    <property type="entry name" value="Actin-like ATPase domain"/>
    <property type="match status" value="2"/>
</dbReference>
<gene>
    <name evidence="4" type="ORF">PGRAT_17150</name>
</gene>
<dbReference type="CDD" id="cd24052">
    <property type="entry name" value="ASKHA_NBD_HpPPX-GppA-like"/>
    <property type="match status" value="1"/>
</dbReference>
<evidence type="ECO:0000313" key="5">
    <source>
        <dbReference type="Proteomes" id="UP000029500"/>
    </source>
</evidence>
<dbReference type="InterPro" id="IPR003695">
    <property type="entry name" value="Ppx_GppA_N"/>
</dbReference>
<dbReference type="Pfam" id="PF21447">
    <property type="entry name" value="Ppx-GppA_III"/>
    <property type="match status" value="1"/>
</dbReference>
<protein>
    <submittedName>
        <fullName evidence="4">Uncharacterized protein</fullName>
    </submittedName>
</protein>
<dbReference type="PANTHER" id="PTHR30005:SF0">
    <property type="entry name" value="RETROGRADE REGULATION PROTEIN 2"/>
    <property type="match status" value="1"/>
</dbReference>
<dbReference type="STRING" id="189425.PGRAT_17150"/>
<evidence type="ECO:0000313" key="4">
    <source>
        <dbReference type="EMBL" id="AIQ69161.1"/>
    </source>
</evidence>
<dbReference type="Pfam" id="PF02541">
    <property type="entry name" value="Ppx-GppA"/>
    <property type="match status" value="1"/>
</dbReference>
<evidence type="ECO:0000259" key="3">
    <source>
        <dbReference type="Pfam" id="PF21447"/>
    </source>
</evidence>
<dbReference type="InterPro" id="IPR043129">
    <property type="entry name" value="ATPase_NBD"/>
</dbReference>
<dbReference type="HOGENOM" id="CLU_025908_4_2_9"/>
<feature type="domain" description="Ppx/GppA phosphatase N-terminal" evidence="2">
    <location>
        <begin position="24"/>
        <end position="306"/>
    </location>
</feature>
<feature type="domain" description="Ppx/GppA phosphatase C-terminal" evidence="3">
    <location>
        <begin position="333"/>
        <end position="472"/>
    </location>
</feature>
<dbReference type="InterPro" id="IPR048950">
    <property type="entry name" value="Ppx_GppA_C"/>
</dbReference>
<dbReference type="Gene3D" id="1.10.3210.10">
    <property type="entry name" value="Hypothetical protein af1432"/>
    <property type="match status" value="1"/>
</dbReference>
<dbReference type="RefSeq" id="WP_025708066.1">
    <property type="nucleotide sequence ID" value="NZ_CP009287.1"/>
</dbReference>
<dbReference type="PANTHER" id="PTHR30005">
    <property type="entry name" value="EXOPOLYPHOSPHATASE"/>
    <property type="match status" value="1"/>
</dbReference>
<proteinExistence type="inferred from homology"/>
<reference evidence="4 5" key="1">
    <citation type="submission" date="2014-08" db="EMBL/GenBank/DDBJ databases">
        <title>Comparative genomics of the Paenibacillus odorifer group.</title>
        <authorList>
            <person name="den Bakker H.C."/>
            <person name="Tsai Y.-C."/>
            <person name="Martin N."/>
            <person name="Korlach J."/>
            <person name="Wiedmann M."/>
        </authorList>
    </citation>
    <scope>NUCLEOTIDE SEQUENCE [LARGE SCALE GENOMIC DNA]</scope>
    <source>
        <strain evidence="4 5">DSM 15220</strain>
    </source>
</reference>
<dbReference type="Proteomes" id="UP000029500">
    <property type="component" value="Chromosome"/>
</dbReference>